<reference evidence="2" key="1">
    <citation type="submission" date="2020-09" db="EMBL/GenBank/DDBJ databases">
        <title>Secondary metabolite and genome analysis of marine Streptomyces chumphonensis KK1-2T.</title>
        <authorList>
            <person name="Phongsopitanun W."/>
            <person name="Kanchanasin P."/>
            <person name="Pittayakhajonwut P."/>
            <person name="Suwanborirux K."/>
            <person name="Tanasupawat S."/>
        </authorList>
    </citation>
    <scope>NUCLEOTIDE SEQUENCE</scope>
    <source>
        <strain evidence="2">KK1-2</strain>
    </source>
</reference>
<dbReference type="Proteomes" id="UP000632289">
    <property type="component" value="Unassembled WGS sequence"/>
</dbReference>
<feature type="domain" description="DUF397" evidence="1">
    <location>
        <begin position="9"/>
        <end position="59"/>
    </location>
</feature>
<accession>A0A927IEZ7</accession>
<dbReference type="EMBL" id="JACXYU010000019">
    <property type="protein sequence ID" value="MBD3934697.1"/>
    <property type="molecule type" value="Genomic_DNA"/>
</dbReference>
<evidence type="ECO:0000259" key="1">
    <source>
        <dbReference type="Pfam" id="PF04149"/>
    </source>
</evidence>
<evidence type="ECO:0000313" key="2">
    <source>
        <dbReference type="EMBL" id="MBD3934697.1"/>
    </source>
</evidence>
<gene>
    <name evidence="2" type="ORF">IF129_24440</name>
</gene>
<proteinExistence type="predicted"/>
<name>A0A927IEZ7_9ACTN</name>
<dbReference type="AlphaFoldDB" id="A0A927IEZ7"/>
<keyword evidence="3" id="KW-1185">Reference proteome</keyword>
<protein>
    <submittedName>
        <fullName evidence="2">DUF397 domain-containing protein</fullName>
    </submittedName>
</protein>
<comment type="caution">
    <text evidence="2">The sequence shown here is derived from an EMBL/GenBank/DDBJ whole genome shotgun (WGS) entry which is preliminary data.</text>
</comment>
<evidence type="ECO:0000313" key="3">
    <source>
        <dbReference type="Proteomes" id="UP000632289"/>
    </source>
</evidence>
<dbReference type="Pfam" id="PF04149">
    <property type="entry name" value="DUF397"/>
    <property type="match status" value="1"/>
</dbReference>
<sequence length="77" mass="8053">MTADIVTMFRKSSYSDQEGDCVEVALTAGEGRAIRDSKQATAGMVRCGKAAWISFITEVSAEAGVTTDSGTTVVTSQ</sequence>
<organism evidence="2 3">
    <name type="scientific">Streptomyces chumphonensis</name>
    <dbReference type="NCBI Taxonomy" id="1214925"/>
    <lineage>
        <taxon>Bacteria</taxon>
        <taxon>Bacillati</taxon>
        <taxon>Actinomycetota</taxon>
        <taxon>Actinomycetes</taxon>
        <taxon>Kitasatosporales</taxon>
        <taxon>Streptomycetaceae</taxon>
        <taxon>Streptomyces</taxon>
    </lineage>
</organism>
<dbReference type="RefSeq" id="WP_191211998.1">
    <property type="nucleotide sequence ID" value="NZ_BAABKL010000004.1"/>
</dbReference>
<dbReference type="InterPro" id="IPR007278">
    <property type="entry name" value="DUF397"/>
</dbReference>